<sequence length="425" mass="47188">MRFWDIRRVENVSLNLQLENGKLEKPRYNKSTSKGFRVLKNGFWGIFEGNVADDEGLRQAEKNAFTQGDGDIEEIATKGRYRMRVKRDPQDMSIEEKVELLKDLEKIIRDVCVSTKLVYFENRRVLQYRDSCGSEVEYEVLRTGVSIMGVGKGRSLQFLSKRQMRVGGYEVLDGVDEKAYEIVEVLPKLVNALAPPSGEMSVVMDSSLAGVFVHEAFGHAVEADHVLQGATVLKGRLNEKVADESVTIIDDPTLPEFGFFPFDDEGVRAEKKVIVEDGVLKSFLHSRETAKKLGGVAGNARSQGVDVPIVRMSNTYIDTHHYSFDELLEECRDGVYLVGSRGGETNPATGYFHFNAQYGYLIKNGELAEMVRDVSLSGNTLEILRNVKIGREIEFDPGFCGKAGQLVPVSDGSPPVLCRATVGGA</sequence>
<dbReference type="GO" id="GO:0006508">
    <property type="term" value="P:proteolysis"/>
    <property type="evidence" value="ECO:0007669"/>
    <property type="project" value="UniProtKB-KW"/>
</dbReference>
<evidence type="ECO:0000256" key="1">
    <source>
        <dbReference type="ARBA" id="ARBA00005836"/>
    </source>
</evidence>
<dbReference type="InterPro" id="IPR025502">
    <property type="entry name" value="TldD"/>
</dbReference>
<gene>
    <name evidence="8" type="ORF">XD40_1352</name>
    <name evidence="9" type="ORF">XD48_0710</name>
</gene>
<evidence type="ECO:0000259" key="5">
    <source>
        <dbReference type="Pfam" id="PF01523"/>
    </source>
</evidence>
<reference evidence="10 11" key="2">
    <citation type="journal article" date="2015" name="MBio">
        <title>Genome-Resolved Metagenomic Analysis Reveals Roles for Candidate Phyla and Other Microbial Community Members in Biogeochemical Transformations in Oil Reservoirs.</title>
        <authorList>
            <person name="Hu P."/>
            <person name="Tom L."/>
            <person name="Singh A."/>
            <person name="Thomas B.C."/>
            <person name="Baker B.J."/>
            <person name="Piceno Y.M."/>
            <person name="Andersen G.L."/>
            <person name="Banfield J.F."/>
        </authorList>
    </citation>
    <scope>NUCLEOTIDE SEQUENCE [LARGE SCALE GENOMIC DNA]</scope>
</reference>
<evidence type="ECO:0000256" key="2">
    <source>
        <dbReference type="ARBA" id="ARBA00022670"/>
    </source>
</evidence>
<evidence type="ECO:0000259" key="7">
    <source>
        <dbReference type="Pfam" id="PF19290"/>
    </source>
</evidence>
<dbReference type="InterPro" id="IPR002510">
    <property type="entry name" value="Metalloprtase-TldD/E_N"/>
</dbReference>
<dbReference type="Pfam" id="PF01523">
    <property type="entry name" value="PmbA_TldD_1st"/>
    <property type="match status" value="1"/>
</dbReference>
<keyword evidence="3" id="KW-0378">Hydrolase</keyword>
<dbReference type="Pfam" id="PF19290">
    <property type="entry name" value="PmbA_TldD_2nd"/>
    <property type="match status" value="1"/>
</dbReference>
<comment type="caution">
    <text evidence="9">The sequence shown here is derived from an EMBL/GenBank/DDBJ whole genome shotgun (WGS) entry which is preliminary data.</text>
</comment>
<dbReference type="InterPro" id="IPR051463">
    <property type="entry name" value="Peptidase_U62_metallo"/>
</dbReference>
<dbReference type="RefSeq" id="WP_010878158.1">
    <property type="nucleotide sequence ID" value="NZ_FJNF01000111.1"/>
</dbReference>
<dbReference type="PATRIC" id="fig|2234.6.peg.2293"/>
<dbReference type="Proteomes" id="UP000054307">
    <property type="component" value="Unassembled WGS sequence"/>
</dbReference>
<dbReference type="InterPro" id="IPR045569">
    <property type="entry name" value="Metalloprtase-TldD/E_C"/>
</dbReference>
<dbReference type="AlphaFoldDB" id="A0A117KUS6"/>
<dbReference type="Gene3D" id="3.30.2290.10">
    <property type="entry name" value="PmbA/TldD superfamily"/>
    <property type="match status" value="1"/>
</dbReference>
<accession>A0A117KUS6</accession>
<dbReference type="GO" id="GO:0008237">
    <property type="term" value="F:metallopeptidase activity"/>
    <property type="evidence" value="ECO:0007669"/>
    <property type="project" value="UniProtKB-KW"/>
</dbReference>
<dbReference type="GO" id="GO:0005829">
    <property type="term" value="C:cytosol"/>
    <property type="evidence" value="ECO:0007669"/>
    <property type="project" value="TreeGrafter"/>
</dbReference>
<organism evidence="9 10">
    <name type="scientific">Archaeoglobus fulgidus</name>
    <dbReference type="NCBI Taxonomy" id="2234"/>
    <lineage>
        <taxon>Archaea</taxon>
        <taxon>Methanobacteriati</taxon>
        <taxon>Methanobacteriota</taxon>
        <taxon>Archaeoglobi</taxon>
        <taxon>Archaeoglobales</taxon>
        <taxon>Archaeoglobaceae</taxon>
        <taxon>Archaeoglobus</taxon>
    </lineage>
</organism>
<dbReference type="EMBL" id="LGEX01000013">
    <property type="protein sequence ID" value="KUK07086.1"/>
    <property type="molecule type" value="Genomic_DNA"/>
</dbReference>
<dbReference type="Proteomes" id="UP000054015">
    <property type="component" value="Unassembled WGS sequence"/>
</dbReference>
<evidence type="ECO:0000313" key="8">
    <source>
        <dbReference type="EMBL" id="KUJ93437.1"/>
    </source>
</evidence>
<feature type="domain" description="Metalloprotease TldD/E C-terminal" evidence="6">
    <location>
        <begin position="197"/>
        <end position="420"/>
    </location>
</feature>
<dbReference type="InterPro" id="IPR045570">
    <property type="entry name" value="Metalloprtase-TldD/E_cen_dom"/>
</dbReference>
<evidence type="ECO:0000313" key="11">
    <source>
        <dbReference type="Proteomes" id="UP000054307"/>
    </source>
</evidence>
<dbReference type="GeneID" id="24794255"/>
<evidence type="ECO:0000256" key="4">
    <source>
        <dbReference type="ARBA" id="ARBA00023049"/>
    </source>
</evidence>
<dbReference type="SUPFAM" id="SSF111283">
    <property type="entry name" value="Putative modulator of DNA gyrase, PmbA/TldD"/>
    <property type="match status" value="1"/>
</dbReference>
<feature type="domain" description="Metalloprotease TldD/E central" evidence="7">
    <location>
        <begin position="88"/>
        <end position="183"/>
    </location>
</feature>
<dbReference type="PANTHER" id="PTHR30624:SF0">
    <property type="entry name" value="METALLOPROTEASE SLR0863"/>
    <property type="match status" value="1"/>
</dbReference>
<dbReference type="OMA" id="DYQCTRD"/>
<reference evidence="9" key="1">
    <citation type="journal article" date="2015" name="MBio">
        <title>Genome-resolved metagenomic analysis reveals roles for candidate phyla and other microbial community members in biogeochemical transformations in oil reservoirs.</title>
        <authorList>
            <person name="Hu P."/>
            <person name="Tom L."/>
            <person name="Singh A."/>
            <person name="Thomas B.C."/>
            <person name="Baker B.J."/>
            <person name="Piceno Y.M."/>
            <person name="Andersen G.L."/>
            <person name="Banfield J.F."/>
        </authorList>
    </citation>
    <scope>NUCLEOTIDE SEQUENCE [LARGE SCALE GENOMIC DNA]</scope>
    <source>
        <strain evidence="9">49_2300</strain>
        <strain evidence="8">49_95</strain>
    </source>
</reference>
<proteinExistence type="inferred from homology"/>
<keyword evidence="2" id="KW-0645">Protease</keyword>
<evidence type="ECO:0000259" key="6">
    <source>
        <dbReference type="Pfam" id="PF19289"/>
    </source>
</evidence>
<dbReference type="EMBL" id="LGEQ01000024">
    <property type="protein sequence ID" value="KUJ93437.1"/>
    <property type="molecule type" value="Genomic_DNA"/>
</dbReference>
<dbReference type="Pfam" id="PF19289">
    <property type="entry name" value="PmbA_TldD_3rd"/>
    <property type="match status" value="1"/>
</dbReference>
<comment type="similarity">
    <text evidence="1">Belongs to the peptidase U62 family.</text>
</comment>
<protein>
    <recommendedName>
        <fullName evidence="12">TldD/PmbA family protein</fullName>
    </recommendedName>
</protein>
<dbReference type="InterPro" id="IPR035068">
    <property type="entry name" value="TldD/PmbA_N"/>
</dbReference>
<dbReference type="PIRSF" id="PIRSF004919">
    <property type="entry name" value="TldD"/>
    <property type="match status" value="1"/>
</dbReference>
<evidence type="ECO:0000256" key="3">
    <source>
        <dbReference type="ARBA" id="ARBA00022801"/>
    </source>
</evidence>
<dbReference type="PANTHER" id="PTHR30624">
    <property type="entry name" value="UNCHARACTERIZED PROTEIN TLDD AND PMBA"/>
    <property type="match status" value="1"/>
</dbReference>
<keyword evidence="4" id="KW-0482">Metalloprotease</keyword>
<dbReference type="SMR" id="A0A117KUS6"/>
<dbReference type="InterPro" id="IPR036059">
    <property type="entry name" value="TldD/PmbA_sf"/>
</dbReference>
<evidence type="ECO:0000313" key="9">
    <source>
        <dbReference type="EMBL" id="KUK07086.1"/>
    </source>
</evidence>
<name>A0A117KUS6_ARCFL</name>
<evidence type="ECO:0000313" key="10">
    <source>
        <dbReference type="Proteomes" id="UP000054015"/>
    </source>
</evidence>
<feature type="domain" description="Metalloprotease TldD/E N-terminal" evidence="5">
    <location>
        <begin position="4"/>
        <end position="64"/>
    </location>
</feature>
<evidence type="ECO:0008006" key="12">
    <source>
        <dbReference type="Google" id="ProtNLM"/>
    </source>
</evidence>